<evidence type="ECO:0000313" key="8">
    <source>
        <dbReference type="Proteomes" id="UP000198406"/>
    </source>
</evidence>
<dbReference type="EMBL" id="BDSP01000235">
    <property type="protein sequence ID" value="GAX25991.1"/>
    <property type="molecule type" value="Genomic_DNA"/>
</dbReference>
<dbReference type="Pfam" id="PF00782">
    <property type="entry name" value="DSPc"/>
    <property type="match status" value="1"/>
</dbReference>
<dbReference type="Gene3D" id="3.90.190.10">
    <property type="entry name" value="Protein tyrosine phosphatase superfamily"/>
    <property type="match status" value="1"/>
</dbReference>
<dbReference type="InterPro" id="IPR016130">
    <property type="entry name" value="Tyr_Pase_AS"/>
</dbReference>
<accession>A0A1Z5KIX0</accession>
<dbReference type="PROSITE" id="PS50056">
    <property type="entry name" value="TYR_PHOSPHATASE_2"/>
    <property type="match status" value="1"/>
</dbReference>
<dbReference type="PANTHER" id="PTHR45948:SF2">
    <property type="entry name" value="DUAL SPECIFICITY PROTEIN PHOSPHATASE"/>
    <property type="match status" value="1"/>
</dbReference>
<keyword evidence="2" id="KW-0378">Hydrolase</keyword>
<proteinExistence type="inferred from homology"/>
<dbReference type="SMART" id="SM00195">
    <property type="entry name" value="DSPc"/>
    <property type="match status" value="1"/>
</dbReference>
<comment type="caution">
    <text evidence="7">The sequence shown here is derived from an EMBL/GenBank/DDBJ whole genome shotgun (WGS) entry which is preliminary data.</text>
</comment>
<dbReference type="SMART" id="SM00404">
    <property type="entry name" value="PTPc_motif"/>
    <property type="match status" value="1"/>
</dbReference>
<evidence type="ECO:0000313" key="7">
    <source>
        <dbReference type="EMBL" id="GAX25991.1"/>
    </source>
</evidence>
<dbReference type="InterPro" id="IPR029021">
    <property type="entry name" value="Prot-tyrosine_phosphatase-like"/>
</dbReference>
<organism evidence="7 8">
    <name type="scientific">Fistulifera solaris</name>
    <name type="common">Oleaginous diatom</name>
    <dbReference type="NCBI Taxonomy" id="1519565"/>
    <lineage>
        <taxon>Eukaryota</taxon>
        <taxon>Sar</taxon>
        <taxon>Stramenopiles</taxon>
        <taxon>Ochrophyta</taxon>
        <taxon>Bacillariophyta</taxon>
        <taxon>Bacillariophyceae</taxon>
        <taxon>Bacillariophycidae</taxon>
        <taxon>Naviculales</taxon>
        <taxon>Naviculaceae</taxon>
        <taxon>Fistulifera</taxon>
    </lineage>
</organism>
<reference evidence="7 8" key="1">
    <citation type="journal article" date="2015" name="Plant Cell">
        <title>Oil accumulation by the oleaginous diatom Fistulifera solaris as revealed by the genome and transcriptome.</title>
        <authorList>
            <person name="Tanaka T."/>
            <person name="Maeda Y."/>
            <person name="Veluchamy A."/>
            <person name="Tanaka M."/>
            <person name="Abida H."/>
            <person name="Marechal E."/>
            <person name="Bowler C."/>
            <person name="Muto M."/>
            <person name="Sunaga Y."/>
            <person name="Tanaka M."/>
            <person name="Yoshino T."/>
            <person name="Taniguchi T."/>
            <person name="Fukuda Y."/>
            <person name="Nemoto M."/>
            <person name="Matsumoto M."/>
            <person name="Wong P.S."/>
            <person name="Aburatani S."/>
            <person name="Fujibuchi W."/>
        </authorList>
    </citation>
    <scope>NUCLEOTIDE SEQUENCE [LARGE SCALE GENOMIC DNA]</scope>
    <source>
        <strain evidence="7 8">JPCC DA0580</strain>
    </source>
</reference>
<keyword evidence="8" id="KW-1185">Reference proteome</keyword>
<dbReference type="SUPFAM" id="SSF52799">
    <property type="entry name" value="(Phosphotyrosine protein) phosphatases II"/>
    <property type="match status" value="1"/>
</dbReference>
<sequence length="155" mass="17506">MLDEKLQSIQGLLASEIIQHFYLKGVDDEHYDMLGLHREECRSFLQEAKESGKKILLHCLGGHNRSALIVAAAMIVLERTPVLDVVRHIKSKRGIILTNLSFQRQVCELAAEEGLLGGIIPCGYSTEKVEYLYNRSSGWELVRIADEEKALESRL</sequence>
<comment type="catalytic activity">
    <reaction evidence="4">
        <text>O-phospho-L-seryl-[protein] + H2O = L-seryl-[protein] + phosphate</text>
        <dbReference type="Rhea" id="RHEA:20629"/>
        <dbReference type="Rhea" id="RHEA-COMP:9863"/>
        <dbReference type="Rhea" id="RHEA-COMP:11604"/>
        <dbReference type="ChEBI" id="CHEBI:15377"/>
        <dbReference type="ChEBI" id="CHEBI:29999"/>
        <dbReference type="ChEBI" id="CHEBI:43474"/>
        <dbReference type="ChEBI" id="CHEBI:83421"/>
        <dbReference type="EC" id="3.1.3.16"/>
    </reaction>
</comment>
<feature type="domain" description="Tyrosine specific protein phosphatases" evidence="6">
    <location>
        <begin position="42"/>
        <end position="93"/>
    </location>
</feature>
<protein>
    <recommendedName>
        <fullName evidence="6">Tyrosine specific protein phosphatases domain-containing protein</fullName>
    </recommendedName>
</protein>
<dbReference type="PANTHER" id="PTHR45948">
    <property type="entry name" value="DUAL SPECIFICITY PROTEIN PHOSPHATASE DDB_G0269404-RELATED"/>
    <property type="match status" value="1"/>
</dbReference>
<dbReference type="PROSITE" id="PS00383">
    <property type="entry name" value="TYR_PHOSPHATASE_1"/>
    <property type="match status" value="1"/>
</dbReference>
<comment type="similarity">
    <text evidence="1">Belongs to the protein-tyrosine phosphatase family. Non-receptor class dual specificity subfamily.</text>
</comment>
<evidence type="ECO:0000256" key="1">
    <source>
        <dbReference type="ARBA" id="ARBA00008601"/>
    </source>
</evidence>
<dbReference type="CDD" id="cd14498">
    <property type="entry name" value="DSP"/>
    <property type="match status" value="1"/>
</dbReference>
<keyword evidence="3" id="KW-0904">Protein phosphatase</keyword>
<evidence type="ECO:0000256" key="4">
    <source>
        <dbReference type="ARBA" id="ARBA00047761"/>
    </source>
</evidence>
<name>A0A1Z5KIX0_FISSO</name>
<dbReference type="InParanoid" id="A0A1Z5KIX0"/>
<evidence type="ECO:0000259" key="6">
    <source>
        <dbReference type="PROSITE" id="PS50056"/>
    </source>
</evidence>
<dbReference type="InterPro" id="IPR000387">
    <property type="entry name" value="Tyr_Pase_dom"/>
</dbReference>
<dbReference type="InterPro" id="IPR020422">
    <property type="entry name" value="TYR_PHOSPHATASE_DUAL_dom"/>
</dbReference>
<dbReference type="GO" id="GO:0004725">
    <property type="term" value="F:protein tyrosine phosphatase activity"/>
    <property type="evidence" value="ECO:0007669"/>
    <property type="project" value="TreeGrafter"/>
</dbReference>
<dbReference type="GO" id="GO:0007165">
    <property type="term" value="P:signal transduction"/>
    <property type="evidence" value="ECO:0007669"/>
    <property type="project" value="TreeGrafter"/>
</dbReference>
<evidence type="ECO:0000256" key="2">
    <source>
        <dbReference type="ARBA" id="ARBA00022801"/>
    </source>
</evidence>
<dbReference type="Proteomes" id="UP000198406">
    <property type="component" value="Unassembled WGS sequence"/>
</dbReference>
<dbReference type="InterPro" id="IPR000340">
    <property type="entry name" value="Dual-sp_phosphatase_cat-dom"/>
</dbReference>
<comment type="catalytic activity">
    <reaction evidence="5">
        <text>O-phospho-L-threonyl-[protein] + H2O = L-threonyl-[protein] + phosphate</text>
        <dbReference type="Rhea" id="RHEA:47004"/>
        <dbReference type="Rhea" id="RHEA-COMP:11060"/>
        <dbReference type="Rhea" id="RHEA-COMP:11605"/>
        <dbReference type="ChEBI" id="CHEBI:15377"/>
        <dbReference type="ChEBI" id="CHEBI:30013"/>
        <dbReference type="ChEBI" id="CHEBI:43474"/>
        <dbReference type="ChEBI" id="CHEBI:61977"/>
        <dbReference type="EC" id="3.1.3.16"/>
    </reaction>
</comment>
<dbReference type="AlphaFoldDB" id="A0A1Z5KIX0"/>
<evidence type="ECO:0000256" key="5">
    <source>
        <dbReference type="ARBA" id="ARBA00048336"/>
    </source>
</evidence>
<dbReference type="InterPro" id="IPR003595">
    <property type="entry name" value="Tyr_Pase_cat"/>
</dbReference>
<dbReference type="GO" id="GO:0004722">
    <property type="term" value="F:protein serine/threonine phosphatase activity"/>
    <property type="evidence" value="ECO:0007669"/>
    <property type="project" value="UniProtKB-EC"/>
</dbReference>
<evidence type="ECO:0000256" key="3">
    <source>
        <dbReference type="ARBA" id="ARBA00022912"/>
    </source>
</evidence>
<gene>
    <name evidence="7" type="ORF">FisN_4Hu524</name>
</gene>
<dbReference type="GO" id="GO:0005829">
    <property type="term" value="C:cytosol"/>
    <property type="evidence" value="ECO:0007669"/>
    <property type="project" value="TreeGrafter"/>
</dbReference>
<dbReference type="OrthoDB" id="204730at2759"/>